<dbReference type="PANTHER" id="PTHR37534">
    <property type="entry name" value="TRANSCRIPTIONAL ACTIVATOR PROTEIN UGA3"/>
    <property type="match status" value="1"/>
</dbReference>
<dbReference type="SMART" id="SM00066">
    <property type="entry name" value="GAL4"/>
    <property type="match status" value="1"/>
</dbReference>
<keyword evidence="4" id="KW-1185">Reference proteome</keyword>
<gene>
    <name evidence="3" type="ORF">CANINC_002456</name>
</gene>
<proteinExistence type="predicted"/>
<dbReference type="EMBL" id="SELW01000396">
    <property type="protein sequence ID" value="TID28461.1"/>
    <property type="molecule type" value="Genomic_DNA"/>
</dbReference>
<dbReference type="InterPro" id="IPR001138">
    <property type="entry name" value="Zn2Cys6_DnaBD"/>
</dbReference>
<dbReference type="PROSITE" id="PS50048">
    <property type="entry name" value="ZN2_CY6_FUNGAL_2"/>
    <property type="match status" value="1"/>
</dbReference>
<dbReference type="GO" id="GO:0008270">
    <property type="term" value="F:zinc ion binding"/>
    <property type="evidence" value="ECO:0007669"/>
    <property type="project" value="InterPro"/>
</dbReference>
<dbReference type="PANTHER" id="PTHR37534:SF46">
    <property type="entry name" value="ZN(II)2CYS6 TRANSCRIPTION FACTOR (EUROFUNG)"/>
    <property type="match status" value="1"/>
</dbReference>
<dbReference type="SUPFAM" id="SSF57701">
    <property type="entry name" value="Zn2/Cys6 DNA-binding domain"/>
    <property type="match status" value="1"/>
</dbReference>
<evidence type="ECO:0000256" key="1">
    <source>
        <dbReference type="ARBA" id="ARBA00023242"/>
    </source>
</evidence>
<evidence type="ECO:0000259" key="2">
    <source>
        <dbReference type="PROSITE" id="PS50048"/>
    </source>
</evidence>
<protein>
    <recommendedName>
        <fullName evidence="2">Zn(2)-C6 fungal-type domain-containing protein</fullName>
    </recommendedName>
</protein>
<dbReference type="CDD" id="cd00067">
    <property type="entry name" value="GAL4"/>
    <property type="match status" value="1"/>
</dbReference>
<sequence>MPIRRTKTGCIPCRLSRRKCDEAKPTCQRCSNQNKNCTWPSSPNQSLTQILAADSVSDYNFSTTKFKRVRTGFPSHSIQVISDLTLKTCQHEGFEKILKYISAAHLTNIDNSKSIIIESLHSSALSSVLKTELNSVTLELRLSTYLFSILGMTFIGLDNDKLLKYVYLSLDLILKHNLTPVSTTYNLLLESFIYNYSISVIITPPEILKKYDPFFVCKILEQLVPSDWNTDETPFLNISVDIFLIAAKVSSLFKTKSIDFSKHQMLLVKLEEVCHRQPCVVQLSTQSERIFVPQSRANYLMIAACKILLWYLLPQNNDEKINTLIEETINYLKISTNLKKDETLFALWGIFIIGIQLKREEHKEFLNAMLFAVWEERKNTGWLNAMNKLHIVWNKNLDLEVLHSKEFLSNMWFN</sequence>
<dbReference type="STRING" id="52247.A0A4T0X1I3"/>
<dbReference type="Proteomes" id="UP000307173">
    <property type="component" value="Unassembled WGS sequence"/>
</dbReference>
<dbReference type="OrthoDB" id="3598904at2759"/>
<dbReference type="AlphaFoldDB" id="A0A4T0X1I3"/>
<feature type="domain" description="Zn(2)-C6 fungal-type" evidence="2">
    <location>
        <begin position="9"/>
        <end position="39"/>
    </location>
</feature>
<organism evidence="3 4">
    <name type="scientific">Pichia inconspicua</name>
    <dbReference type="NCBI Taxonomy" id="52247"/>
    <lineage>
        <taxon>Eukaryota</taxon>
        <taxon>Fungi</taxon>
        <taxon>Dikarya</taxon>
        <taxon>Ascomycota</taxon>
        <taxon>Saccharomycotina</taxon>
        <taxon>Pichiomycetes</taxon>
        <taxon>Pichiales</taxon>
        <taxon>Pichiaceae</taxon>
        <taxon>Pichia</taxon>
    </lineage>
</organism>
<evidence type="ECO:0000313" key="3">
    <source>
        <dbReference type="EMBL" id="TID28461.1"/>
    </source>
</evidence>
<dbReference type="InterPro" id="IPR036864">
    <property type="entry name" value="Zn2-C6_fun-type_DNA-bd_sf"/>
</dbReference>
<reference evidence="3 4" key="1">
    <citation type="journal article" date="2019" name="Front. Genet.">
        <title>Whole-Genome Sequencing of the Opportunistic Yeast Pathogen Candida inconspicua Uncovers Its Hybrid Origin.</title>
        <authorList>
            <person name="Mixao V."/>
            <person name="Hansen A.P."/>
            <person name="Saus E."/>
            <person name="Boekhout T."/>
            <person name="Lass-Florl C."/>
            <person name="Gabaldon T."/>
        </authorList>
    </citation>
    <scope>NUCLEOTIDE SEQUENCE [LARGE SCALE GENOMIC DNA]</scope>
    <source>
        <strain evidence="3 4">CBS 180</strain>
    </source>
</reference>
<comment type="caution">
    <text evidence="3">The sequence shown here is derived from an EMBL/GenBank/DDBJ whole genome shotgun (WGS) entry which is preliminary data.</text>
</comment>
<evidence type="ECO:0000313" key="4">
    <source>
        <dbReference type="Proteomes" id="UP000307173"/>
    </source>
</evidence>
<dbReference type="GO" id="GO:0000981">
    <property type="term" value="F:DNA-binding transcription factor activity, RNA polymerase II-specific"/>
    <property type="evidence" value="ECO:0007669"/>
    <property type="project" value="InterPro"/>
</dbReference>
<dbReference type="Gene3D" id="4.10.240.10">
    <property type="entry name" value="Zn(2)-C6 fungal-type DNA-binding domain"/>
    <property type="match status" value="1"/>
</dbReference>
<keyword evidence="1" id="KW-0539">Nucleus</keyword>
<dbReference type="Pfam" id="PF00172">
    <property type="entry name" value="Zn_clus"/>
    <property type="match status" value="1"/>
</dbReference>
<dbReference type="PROSITE" id="PS00463">
    <property type="entry name" value="ZN2_CY6_FUNGAL_1"/>
    <property type="match status" value="1"/>
</dbReference>
<accession>A0A4T0X1I3</accession>
<name>A0A4T0X1I3_9ASCO</name>